<evidence type="ECO:0000313" key="2">
    <source>
        <dbReference type="Proteomes" id="UP001377168"/>
    </source>
</evidence>
<dbReference type="EMBL" id="JBBKAJ010000022">
    <property type="protein sequence ID" value="MEJ8635683.1"/>
    <property type="molecule type" value="Genomic_DNA"/>
</dbReference>
<sequence length="440" mass="46726">MTGWRRSSSPRPSWTSRVRAVRIPAVAVVAGTLLVTGCGVLPGSTGGSREPVTVMTFAPQDTKATNMPGMPAMAKAYARWVNSHGGIDGHELRIISCNEQNTSTGAATCARRAAKEGVDAVVGSYSQHGDAFMAPLEAARIPFIGGFGISEEEFTSYLSYPVNGGQAALLAGQGLQLADVCRRVALVRPNSLAGDELPELLNAGLAGSSRRASTDILAAEDATDYTPQAEQARTKAGAGAATDDDDRPGCVTAALGDRTETFIDSFRRLPEDDRKIRVSSVLSSVSQSLIDRTGGRNGPLEGAFLTGWYPDAADARWEEMKKVISTHAFGDNRIDPADAGVQTTWIAYTVLKTVIQSLDSDEISPGKISRALDTGVRVSTDGLTPPLRWEYEDMLGVSGFPRLVNRGVTFQVVRDGRLVAQRDTFVDVSKTLTASVSGSD</sequence>
<reference evidence="1" key="1">
    <citation type="submission" date="2024-03" db="EMBL/GenBank/DDBJ databases">
        <title>Novel Streptomyces species of biotechnological and ecological value are a feature of Machair soil.</title>
        <authorList>
            <person name="Prole J.R."/>
            <person name="Goodfellow M."/>
            <person name="Allenby N."/>
            <person name="Ward A.C."/>
        </authorList>
    </citation>
    <scope>NUCLEOTIDE SEQUENCE</scope>
    <source>
        <strain evidence="1">MS2.AVA.5</strain>
    </source>
</reference>
<comment type="caution">
    <text evidence="1">The sequence shown here is derived from an EMBL/GenBank/DDBJ whole genome shotgun (WGS) entry which is preliminary data.</text>
</comment>
<accession>A0ACC6PWJ0</accession>
<dbReference type="Proteomes" id="UP001377168">
    <property type="component" value="Unassembled WGS sequence"/>
</dbReference>
<organism evidence="1 2">
    <name type="scientific">Streptomyces achmelvichensis</name>
    <dbReference type="NCBI Taxonomy" id="3134111"/>
    <lineage>
        <taxon>Bacteria</taxon>
        <taxon>Bacillati</taxon>
        <taxon>Actinomycetota</taxon>
        <taxon>Actinomycetes</taxon>
        <taxon>Kitasatosporales</taxon>
        <taxon>Streptomycetaceae</taxon>
        <taxon>Streptomyces</taxon>
    </lineage>
</organism>
<evidence type="ECO:0000313" key="1">
    <source>
        <dbReference type="EMBL" id="MEJ8635683.1"/>
    </source>
</evidence>
<gene>
    <name evidence="1" type="ORF">WKI67_20100</name>
</gene>
<name>A0ACC6PWJ0_9ACTN</name>
<proteinExistence type="predicted"/>
<protein>
    <submittedName>
        <fullName evidence="1">ABC transporter substrate-binding protein</fullName>
    </submittedName>
</protein>
<keyword evidence="2" id="KW-1185">Reference proteome</keyword>